<keyword evidence="3" id="KW-1185">Reference proteome</keyword>
<dbReference type="EMBL" id="JACEEZ010007602">
    <property type="protein sequence ID" value="KAG0723908.1"/>
    <property type="molecule type" value="Genomic_DNA"/>
</dbReference>
<dbReference type="AlphaFoldDB" id="A0A8J4Y9I5"/>
<feature type="region of interest" description="Disordered" evidence="1">
    <location>
        <begin position="99"/>
        <end position="172"/>
    </location>
</feature>
<evidence type="ECO:0000256" key="1">
    <source>
        <dbReference type="SAM" id="MobiDB-lite"/>
    </source>
</evidence>
<gene>
    <name evidence="2" type="ORF">GWK47_041753</name>
</gene>
<feature type="compositionally biased region" description="Pro residues" evidence="1">
    <location>
        <begin position="116"/>
        <end position="135"/>
    </location>
</feature>
<organism evidence="2 3">
    <name type="scientific">Chionoecetes opilio</name>
    <name type="common">Atlantic snow crab</name>
    <name type="synonym">Cancer opilio</name>
    <dbReference type="NCBI Taxonomy" id="41210"/>
    <lineage>
        <taxon>Eukaryota</taxon>
        <taxon>Metazoa</taxon>
        <taxon>Ecdysozoa</taxon>
        <taxon>Arthropoda</taxon>
        <taxon>Crustacea</taxon>
        <taxon>Multicrustacea</taxon>
        <taxon>Malacostraca</taxon>
        <taxon>Eumalacostraca</taxon>
        <taxon>Eucarida</taxon>
        <taxon>Decapoda</taxon>
        <taxon>Pleocyemata</taxon>
        <taxon>Brachyura</taxon>
        <taxon>Eubrachyura</taxon>
        <taxon>Majoidea</taxon>
        <taxon>Majidae</taxon>
        <taxon>Chionoecetes</taxon>
    </lineage>
</organism>
<evidence type="ECO:0000313" key="3">
    <source>
        <dbReference type="Proteomes" id="UP000770661"/>
    </source>
</evidence>
<dbReference type="Proteomes" id="UP000770661">
    <property type="component" value="Unassembled WGS sequence"/>
</dbReference>
<feature type="compositionally biased region" description="Basic and acidic residues" evidence="1">
    <location>
        <begin position="231"/>
        <end position="241"/>
    </location>
</feature>
<evidence type="ECO:0000313" key="2">
    <source>
        <dbReference type="EMBL" id="KAG0723908.1"/>
    </source>
</evidence>
<feature type="compositionally biased region" description="Polar residues" evidence="1">
    <location>
        <begin position="151"/>
        <end position="160"/>
    </location>
</feature>
<proteinExistence type="predicted"/>
<protein>
    <submittedName>
        <fullName evidence="2">Uncharacterized protein</fullName>
    </submittedName>
</protein>
<sequence length="241" mass="24833">MAGVEEDAPPTLLGVSSRSLRPPLRSAARLQHGIASSVRGKCSGGCIGSEGKVRAVRSSRGLPQPDEGSIAKTEATCCTSSLSDPCLSAAPAAVQPAAPLKPALSNPRPTEHSTPVPLPLHPAAPSKATPPPLPPTVTTTSSPNSKFPPVSSKNTSSRVSAETHGSEVQCVDKDMNASMLPSTEMPCIVSGIPNHVHKEGGVGDEEGEDAEEVDGEEEDGEGDKTGKRRASRYDSADSSDR</sequence>
<comment type="caution">
    <text evidence="2">The sequence shown here is derived from an EMBL/GenBank/DDBJ whole genome shotgun (WGS) entry which is preliminary data.</text>
</comment>
<accession>A0A8J4Y9I5</accession>
<feature type="region of interest" description="Disordered" evidence="1">
    <location>
        <begin position="1"/>
        <end position="24"/>
    </location>
</feature>
<name>A0A8J4Y9I5_CHIOP</name>
<feature type="region of interest" description="Disordered" evidence="1">
    <location>
        <begin position="189"/>
        <end position="241"/>
    </location>
</feature>
<feature type="compositionally biased region" description="Acidic residues" evidence="1">
    <location>
        <begin position="202"/>
        <end position="221"/>
    </location>
</feature>
<reference evidence="2" key="1">
    <citation type="submission" date="2020-07" db="EMBL/GenBank/DDBJ databases">
        <title>The High-quality genome of the commercially important snow crab, Chionoecetes opilio.</title>
        <authorList>
            <person name="Jeong J.-H."/>
            <person name="Ryu S."/>
        </authorList>
    </citation>
    <scope>NUCLEOTIDE SEQUENCE</scope>
    <source>
        <strain evidence="2">MADBK_172401_WGS</strain>
        <tissue evidence="2">Digestive gland</tissue>
    </source>
</reference>